<evidence type="ECO:0000313" key="10">
    <source>
        <dbReference type="Proteomes" id="UP000178999"/>
    </source>
</evidence>
<keyword evidence="7" id="KW-0030">Aminoacyl-tRNA synthetase</keyword>
<dbReference type="InterPro" id="IPR045864">
    <property type="entry name" value="aa-tRNA-synth_II/BPL/LPL"/>
</dbReference>
<dbReference type="InterPro" id="IPR002314">
    <property type="entry name" value="aa-tRNA-synt_IIb"/>
</dbReference>
<dbReference type="GO" id="GO:0004820">
    <property type="term" value="F:glycine-tRNA ligase activity"/>
    <property type="evidence" value="ECO:0007669"/>
    <property type="project" value="UniProtKB-EC"/>
</dbReference>
<evidence type="ECO:0000256" key="5">
    <source>
        <dbReference type="ARBA" id="ARBA00022840"/>
    </source>
</evidence>
<evidence type="ECO:0000256" key="4">
    <source>
        <dbReference type="ARBA" id="ARBA00022741"/>
    </source>
</evidence>
<dbReference type="NCBIfam" id="TIGR00389">
    <property type="entry name" value="glyS_dimeric"/>
    <property type="match status" value="1"/>
</dbReference>
<dbReference type="Gene3D" id="3.30.930.10">
    <property type="entry name" value="Bira Bifunctional Protein, Domain 2"/>
    <property type="match status" value="1"/>
</dbReference>
<keyword evidence="3 9" id="KW-0436">Ligase</keyword>
<gene>
    <name evidence="9" type="ORF">A2382_00905</name>
</gene>
<dbReference type="PANTHER" id="PTHR10745:SF8">
    <property type="entry name" value="DNA POLYMERASE SUBUNIT GAMMA-2, MITOCHONDRIAL"/>
    <property type="match status" value="1"/>
</dbReference>
<name>A0A1F8CUS5_9BACT</name>
<protein>
    <recommendedName>
        <fullName evidence="2">glycine--tRNA ligase</fullName>
        <ecNumber evidence="2">6.1.1.14</ecNumber>
    </recommendedName>
</protein>
<dbReference type="Proteomes" id="UP000178999">
    <property type="component" value="Unassembled WGS sequence"/>
</dbReference>
<dbReference type="InterPro" id="IPR004154">
    <property type="entry name" value="Anticodon-bd"/>
</dbReference>
<dbReference type="InterPro" id="IPR033731">
    <property type="entry name" value="GlyRS-like_core"/>
</dbReference>
<evidence type="ECO:0000313" key="9">
    <source>
        <dbReference type="EMBL" id="OGM79325.1"/>
    </source>
</evidence>
<dbReference type="NCBIfam" id="NF003211">
    <property type="entry name" value="PRK04173.1"/>
    <property type="match status" value="1"/>
</dbReference>
<dbReference type="InterPro" id="IPR027031">
    <property type="entry name" value="Gly-tRNA_synthase/POLG2"/>
</dbReference>
<dbReference type="InterPro" id="IPR036621">
    <property type="entry name" value="Anticodon-bd_dom_sf"/>
</dbReference>
<dbReference type="PROSITE" id="PS50862">
    <property type="entry name" value="AA_TRNA_LIGASE_II"/>
    <property type="match status" value="1"/>
</dbReference>
<dbReference type="GO" id="GO:0005737">
    <property type="term" value="C:cytoplasm"/>
    <property type="evidence" value="ECO:0007669"/>
    <property type="project" value="InterPro"/>
</dbReference>
<dbReference type="InterPro" id="IPR006195">
    <property type="entry name" value="aa-tRNA-synth_II"/>
</dbReference>
<comment type="caution">
    <text evidence="9">The sequence shown here is derived from an EMBL/GenBank/DDBJ whole genome shotgun (WGS) entry which is preliminary data.</text>
</comment>
<evidence type="ECO:0000256" key="7">
    <source>
        <dbReference type="ARBA" id="ARBA00023146"/>
    </source>
</evidence>
<dbReference type="Pfam" id="PF00587">
    <property type="entry name" value="tRNA-synt_2b"/>
    <property type="match status" value="1"/>
</dbReference>
<sequence>MSSLEQIVSLAKRRGFIYPGSEIYGGLANTYDYGPLGVALKKNIKDYWWKRFVLTSENMYGLDGGVLLNSKVWEASGHIENFTDPLVECKKCHKRFRADQLEEKKKCPECGGELTEPMSFNGMFRTNIGATEESRNIAYLRPETAQAIFINFKNILNSFSPKLPFGIAQIGKAFRNEITLGYYVFRMLEFEQMEIEYFINESDWEKTFVFWQGEMLDFAKEIGINTKKLKFREHDASERSHYSKRTTDLEYEFPVGFKELYGLAYRTDFDLKNHSKASGVDLTYLDSATGERFFPHVIEPSFGLDRTILPVLLDAYSERDGKVVLKLSSKIAPIKAAVFPLLANKPELVEKARGIYKKLLSEFPTVWDARGNIGKRYASQDEIGTPWCITVDFQTLEDDTVTMRDRDTGKQERIKTENLVERIQMSFAS</sequence>
<evidence type="ECO:0000256" key="3">
    <source>
        <dbReference type="ARBA" id="ARBA00022598"/>
    </source>
</evidence>
<organism evidence="9 10">
    <name type="scientific">Candidatus Woesebacteria bacterium RIFOXYB1_FULL_38_16</name>
    <dbReference type="NCBI Taxonomy" id="1802538"/>
    <lineage>
        <taxon>Bacteria</taxon>
        <taxon>Candidatus Woeseibacteriota</taxon>
    </lineage>
</organism>
<dbReference type="PRINTS" id="PR01043">
    <property type="entry name" value="TRNASYNTHGLY"/>
</dbReference>
<keyword evidence="4" id="KW-0547">Nucleotide-binding</keyword>
<dbReference type="GO" id="GO:0006426">
    <property type="term" value="P:glycyl-tRNA aminoacylation"/>
    <property type="evidence" value="ECO:0007669"/>
    <property type="project" value="InterPro"/>
</dbReference>
<dbReference type="CDD" id="cd00774">
    <property type="entry name" value="GlyRS-like_core"/>
    <property type="match status" value="1"/>
</dbReference>
<dbReference type="GO" id="GO:0005524">
    <property type="term" value="F:ATP binding"/>
    <property type="evidence" value="ECO:0007669"/>
    <property type="project" value="UniProtKB-KW"/>
</dbReference>
<dbReference type="Gene3D" id="3.40.50.800">
    <property type="entry name" value="Anticodon-binding domain"/>
    <property type="match status" value="1"/>
</dbReference>
<evidence type="ECO:0000256" key="1">
    <source>
        <dbReference type="ARBA" id="ARBA00008226"/>
    </source>
</evidence>
<dbReference type="STRING" id="1802538.A2382_00905"/>
<keyword evidence="6" id="KW-0648">Protein biosynthesis</keyword>
<accession>A0A1F8CUS5</accession>
<keyword evidence="5" id="KW-0067">ATP-binding</keyword>
<comment type="similarity">
    <text evidence="1">Belongs to the class-II aminoacyl-tRNA synthetase family.</text>
</comment>
<feature type="domain" description="Aminoacyl-transfer RNA synthetases class-II family profile" evidence="8">
    <location>
        <begin position="5"/>
        <end position="340"/>
    </location>
</feature>
<dbReference type="SUPFAM" id="SSF55681">
    <property type="entry name" value="Class II aaRS and biotin synthetases"/>
    <property type="match status" value="1"/>
</dbReference>
<evidence type="ECO:0000256" key="6">
    <source>
        <dbReference type="ARBA" id="ARBA00022917"/>
    </source>
</evidence>
<dbReference type="EMBL" id="MGHY01000018">
    <property type="protein sequence ID" value="OGM79325.1"/>
    <property type="molecule type" value="Genomic_DNA"/>
</dbReference>
<dbReference type="PANTHER" id="PTHR10745">
    <property type="entry name" value="GLYCYL-TRNA SYNTHETASE/DNA POLYMERASE SUBUNIT GAMMA-2"/>
    <property type="match status" value="1"/>
</dbReference>
<reference evidence="9 10" key="1">
    <citation type="journal article" date="2016" name="Nat. Commun.">
        <title>Thousands of microbial genomes shed light on interconnected biogeochemical processes in an aquifer system.</title>
        <authorList>
            <person name="Anantharaman K."/>
            <person name="Brown C.T."/>
            <person name="Hug L.A."/>
            <person name="Sharon I."/>
            <person name="Castelle C.J."/>
            <person name="Probst A.J."/>
            <person name="Thomas B.C."/>
            <person name="Singh A."/>
            <person name="Wilkins M.J."/>
            <person name="Karaoz U."/>
            <person name="Brodie E.L."/>
            <person name="Williams K.H."/>
            <person name="Hubbard S.S."/>
            <person name="Banfield J.F."/>
        </authorList>
    </citation>
    <scope>NUCLEOTIDE SEQUENCE [LARGE SCALE GENOMIC DNA]</scope>
</reference>
<dbReference type="InterPro" id="IPR002315">
    <property type="entry name" value="tRNA-synt_gly"/>
</dbReference>
<proteinExistence type="inferred from homology"/>
<evidence type="ECO:0000256" key="2">
    <source>
        <dbReference type="ARBA" id="ARBA00012829"/>
    </source>
</evidence>
<dbReference type="Pfam" id="PF03129">
    <property type="entry name" value="HGTP_anticodon"/>
    <property type="match status" value="1"/>
</dbReference>
<dbReference type="SUPFAM" id="SSF52954">
    <property type="entry name" value="Class II aaRS ABD-related"/>
    <property type="match status" value="1"/>
</dbReference>
<dbReference type="EC" id="6.1.1.14" evidence="2"/>
<evidence type="ECO:0000259" key="8">
    <source>
        <dbReference type="PROSITE" id="PS50862"/>
    </source>
</evidence>
<dbReference type="AlphaFoldDB" id="A0A1F8CUS5"/>